<evidence type="ECO:0000313" key="11">
    <source>
        <dbReference type="EMBL" id="BAU28612.1"/>
    </source>
</evidence>
<evidence type="ECO:0000256" key="1">
    <source>
        <dbReference type="ARBA" id="ARBA00004651"/>
    </source>
</evidence>
<keyword evidence="10" id="KW-0406">Ion transport</keyword>
<dbReference type="Proteomes" id="UP000217696">
    <property type="component" value="Chromosome"/>
</dbReference>
<keyword evidence="2 10" id="KW-1003">Cell membrane</keyword>
<organism evidence="11 12">
    <name type="scientific">Aneurinibacillus soli</name>
    <dbReference type="NCBI Taxonomy" id="1500254"/>
    <lineage>
        <taxon>Bacteria</taxon>
        <taxon>Bacillati</taxon>
        <taxon>Bacillota</taxon>
        <taxon>Bacilli</taxon>
        <taxon>Bacillales</taxon>
        <taxon>Paenibacillaceae</taxon>
        <taxon>Aneurinibacillus group</taxon>
        <taxon>Aneurinibacillus</taxon>
    </lineage>
</organism>
<dbReference type="HAMAP" id="MF_00454">
    <property type="entry name" value="FluC"/>
    <property type="match status" value="1"/>
</dbReference>
<evidence type="ECO:0000256" key="8">
    <source>
        <dbReference type="ARBA" id="ARBA00035585"/>
    </source>
</evidence>
<keyword evidence="4 10" id="KW-1133">Transmembrane helix</keyword>
<name>A0A0U4NIM8_9BACL</name>
<evidence type="ECO:0000313" key="12">
    <source>
        <dbReference type="Proteomes" id="UP000217696"/>
    </source>
</evidence>
<keyword evidence="10" id="KW-0915">Sodium</keyword>
<keyword evidence="12" id="KW-1185">Reference proteome</keyword>
<feature type="transmembrane region" description="Helical" evidence="10">
    <location>
        <begin position="31"/>
        <end position="50"/>
    </location>
</feature>
<protein>
    <recommendedName>
        <fullName evidence="10">Fluoride-specific ion channel FluC</fullName>
    </recommendedName>
</protein>
<evidence type="ECO:0000256" key="10">
    <source>
        <dbReference type="HAMAP-Rule" id="MF_00454"/>
    </source>
</evidence>
<keyword evidence="10" id="KW-0479">Metal-binding</keyword>
<evidence type="ECO:0000256" key="4">
    <source>
        <dbReference type="ARBA" id="ARBA00022989"/>
    </source>
</evidence>
<dbReference type="GO" id="GO:0140114">
    <property type="term" value="P:cellular detoxification of fluoride"/>
    <property type="evidence" value="ECO:0007669"/>
    <property type="project" value="UniProtKB-UniRule"/>
</dbReference>
<keyword evidence="10" id="KW-0813">Transport</keyword>
<evidence type="ECO:0000256" key="9">
    <source>
        <dbReference type="ARBA" id="ARBA00049940"/>
    </source>
</evidence>
<keyword evidence="5 10" id="KW-0472">Membrane</keyword>
<dbReference type="AlphaFoldDB" id="A0A0U4NIM8"/>
<dbReference type="GO" id="GO:0062054">
    <property type="term" value="F:fluoride channel activity"/>
    <property type="evidence" value="ECO:0007669"/>
    <property type="project" value="UniProtKB-UniRule"/>
</dbReference>
<feature type="binding site" evidence="10">
    <location>
        <position position="76"/>
    </location>
    <ligand>
        <name>Na(+)</name>
        <dbReference type="ChEBI" id="CHEBI:29101"/>
        <note>structural</note>
    </ligand>
</feature>
<evidence type="ECO:0000256" key="3">
    <source>
        <dbReference type="ARBA" id="ARBA00022692"/>
    </source>
</evidence>
<dbReference type="KEGG" id="asoc:CB4_02787"/>
<feature type="transmembrane region" description="Helical" evidence="10">
    <location>
        <begin position="94"/>
        <end position="120"/>
    </location>
</feature>
<reference evidence="11 12" key="1">
    <citation type="submission" date="2015-12" db="EMBL/GenBank/DDBJ databases">
        <title>Genome sequence of Aneurinibacillus soli.</title>
        <authorList>
            <person name="Lee J.S."/>
            <person name="Lee K.C."/>
            <person name="Kim K.K."/>
            <person name="Lee B.W."/>
        </authorList>
    </citation>
    <scope>NUCLEOTIDE SEQUENCE [LARGE SCALE GENOMIC DNA]</scope>
    <source>
        <strain evidence="11 12">CB4</strain>
    </source>
</reference>
<comment type="catalytic activity">
    <reaction evidence="8">
        <text>fluoride(in) = fluoride(out)</text>
        <dbReference type="Rhea" id="RHEA:76159"/>
        <dbReference type="ChEBI" id="CHEBI:17051"/>
    </reaction>
    <physiologicalReaction direction="left-to-right" evidence="8">
        <dbReference type="Rhea" id="RHEA:76160"/>
    </physiologicalReaction>
</comment>
<evidence type="ECO:0000256" key="7">
    <source>
        <dbReference type="ARBA" id="ARBA00035120"/>
    </source>
</evidence>
<keyword evidence="6 10" id="KW-0407">Ion channel</keyword>
<dbReference type="InterPro" id="IPR003691">
    <property type="entry name" value="FluC"/>
</dbReference>
<comment type="activity regulation">
    <text evidence="10">Na(+) is not transported, but it plays an essential structural role and its presence is essential for fluoride channel function.</text>
</comment>
<keyword evidence="3 10" id="KW-0812">Transmembrane</keyword>
<dbReference type="RefSeq" id="WP_096466355.1">
    <property type="nucleotide sequence ID" value="NZ_AP017312.1"/>
</dbReference>
<evidence type="ECO:0000256" key="5">
    <source>
        <dbReference type="ARBA" id="ARBA00023136"/>
    </source>
</evidence>
<dbReference type="GO" id="GO:0005886">
    <property type="term" value="C:plasma membrane"/>
    <property type="evidence" value="ECO:0007669"/>
    <property type="project" value="UniProtKB-SubCell"/>
</dbReference>
<feature type="binding site" evidence="10">
    <location>
        <position position="73"/>
    </location>
    <ligand>
        <name>Na(+)</name>
        <dbReference type="ChEBI" id="CHEBI:29101"/>
        <note>structural</note>
    </ligand>
</feature>
<accession>A0A0U4NIM8</accession>
<dbReference type="GO" id="GO:0046872">
    <property type="term" value="F:metal ion binding"/>
    <property type="evidence" value="ECO:0007669"/>
    <property type="project" value="UniProtKB-KW"/>
</dbReference>
<gene>
    <name evidence="11" type="primary">crcB_1</name>
    <name evidence="10" type="synonym">crcB</name>
    <name evidence="10" type="synonym">fluC</name>
    <name evidence="11" type="ORF">CB4_02787</name>
</gene>
<dbReference type="PANTHER" id="PTHR28259">
    <property type="entry name" value="FLUORIDE EXPORT PROTEIN 1-RELATED"/>
    <property type="match status" value="1"/>
</dbReference>
<evidence type="ECO:0000256" key="2">
    <source>
        <dbReference type="ARBA" id="ARBA00022475"/>
    </source>
</evidence>
<comment type="function">
    <text evidence="9 10">Fluoride-specific ion channel. Important for reducing fluoride concentration in the cell, thus reducing its toxicity.</text>
</comment>
<sequence length="131" mass="14278">MLYIWVGIAGVAGALLRYLLGMWIQGVGTGFPFPTLLINLTGSFLLAFFYTWTAQRFPVHPYVRTAIGTGFVGSFTTFSTFSYETLHLIQHGQIASAAGYVIISLLGGYVAAVLGIRLAARPQETKQERQG</sequence>
<evidence type="ECO:0000256" key="6">
    <source>
        <dbReference type="ARBA" id="ARBA00023303"/>
    </source>
</evidence>
<dbReference type="OrthoDB" id="9799631at2"/>
<comment type="subcellular location">
    <subcellularLocation>
        <location evidence="1 10">Cell membrane</location>
        <topology evidence="1 10">Multi-pass membrane protein</topology>
    </subcellularLocation>
</comment>
<dbReference type="EMBL" id="AP017312">
    <property type="protein sequence ID" value="BAU28612.1"/>
    <property type="molecule type" value="Genomic_DNA"/>
</dbReference>
<comment type="similarity">
    <text evidence="7 10">Belongs to the fluoride channel Fluc/FEX (TC 1.A.43) family.</text>
</comment>
<dbReference type="NCBIfam" id="TIGR00494">
    <property type="entry name" value="crcB"/>
    <property type="match status" value="1"/>
</dbReference>
<proteinExistence type="inferred from homology"/>
<dbReference type="PANTHER" id="PTHR28259:SF1">
    <property type="entry name" value="FLUORIDE EXPORT PROTEIN 1-RELATED"/>
    <property type="match status" value="1"/>
</dbReference>
<dbReference type="Pfam" id="PF02537">
    <property type="entry name" value="CRCB"/>
    <property type="match status" value="1"/>
</dbReference>
<feature type="transmembrane region" description="Helical" evidence="10">
    <location>
        <begin position="62"/>
        <end position="82"/>
    </location>
</feature>